<feature type="region of interest" description="Disordered" evidence="1">
    <location>
        <begin position="100"/>
        <end position="149"/>
    </location>
</feature>
<proteinExistence type="predicted"/>
<evidence type="ECO:0000313" key="2">
    <source>
        <dbReference type="EMBL" id="KAJ3978674.1"/>
    </source>
</evidence>
<gene>
    <name evidence="2" type="ORF">F5890DRAFT_1422396</name>
</gene>
<dbReference type="InterPro" id="IPR012337">
    <property type="entry name" value="RNaseH-like_sf"/>
</dbReference>
<organism evidence="2 3">
    <name type="scientific">Lentinula detonsa</name>
    <dbReference type="NCBI Taxonomy" id="2804962"/>
    <lineage>
        <taxon>Eukaryota</taxon>
        <taxon>Fungi</taxon>
        <taxon>Dikarya</taxon>
        <taxon>Basidiomycota</taxon>
        <taxon>Agaricomycotina</taxon>
        <taxon>Agaricomycetes</taxon>
        <taxon>Agaricomycetidae</taxon>
        <taxon>Agaricales</taxon>
        <taxon>Marasmiineae</taxon>
        <taxon>Omphalotaceae</taxon>
        <taxon>Lentinula</taxon>
    </lineage>
</organism>
<dbReference type="EMBL" id="MU802835">
    <property type="protein sequence ID" value="KAJ3978674.1"/>
    <property type="molecule type" value="Genomic_DNA"/>
</dbReference>
<evidence type="ECO:0000256" key="1">
    <source>
        <dbReference type="SAM" id="MobiDB-lite"/>
    </source>
</evidence>
<protein>
    <submittedName>
        <fullName evidence="2">Ribonuclease H-like domain-containing protein</fullName>
    </submittedName>
</protein>
<feature type="compositionally biased region" description="Basic and acidic residues" evidence="1">
    <location>
        <begin position="100"/>
        <end position="115"/>
    </location>
</feature>
<evidence type="ECO:0000313" key="3">
    <source>
        <dbReference type="Proteomes" id="UP001163850"/>
    </source>
</evidence>
<dbReference type="SUPFAM" id="SSF53098">
    <property type="entry name" value="Ribonuclease H-like"/>
    <property type="match status" value="1"/>
</dbReference>
<reference evidence="2" key="1">
    <citation type="submission" date="2022-08" db="EMBL/GenBank/DDBJ databases">
        <authorList>
            <consortium name="DOE Joint Genome Institute"/>
            <person name="Min B."/>
            <person name="Riley R."/>
            <person name="Sierra-Patev S."/>
            <person name="Naranjo-Ortiz M."/>
            <person name="Looney B."/>
            <person name="Konkel Z."/>
            <person name="Slot J.C."/>
            <person name="Sakamoto Y."/>
            <person name="Steenwyk J.L."/>
            <person name="Rokas A."/>
            <person name="Carro J."/>
            <person name="Camarero S."/>
            <person name="Ferreira P."/>
            <person name="Molpeceres G."/>
            <person name="Ruiz-Duenas F.J."/>
            <person name="Serrano A."/>
            <person name="Henrissat B."/>
            <person name="Drula E."/>
            <person name="Hughes K.W."/>
            <person name="Mata J.L."/>
            <person name="Ishikawa N.K."/>
            <person name="Vargas-Isla R."/>
            <person name="Ushijima S."/>
            <person name="Smith C.A."/>
            <person name="Ahrendt S."/>
            <person name="Andreopoulos W."/>
            <person name="He G."/>
            <person name="Labutti K."/>
            <person name="Lipzen A."/>
            <person name="Ng V."/>
            <person name="Sandor L."/>
            <person name="Barry K."/>
            <person name="Martinez A.T."/>
            <person name="Xiao Y."/>
            <person name="Gibbons J.G."/>
            <person name="Terashima K."/>
            <person name="Hibbett D.S."/>
            <person name="Grigoriev I.V."/>
        </authorList>
    </citation>
    <scope>NUCLEOTIDE SEQUENCE</scope>
    <source>
        <strain evidence="2">TFB7829</strain>
    </source>
</reference>
<feature type="compositionally biased region" description="Polar residues" evidence="1">
    <location>
        <begin position="128"/>
        <end position="142"/>
    </location>
</feature>
<dbReference type="Proteomes" id="UP001163850">
    <property type="component" value="Unassembled WGS sequence"/>
</dbReference>
<comment type="caution">
    <text evidence="2">The sequence shown here is derived from an EMBL/GenBank/DDBJ whole genome shotgun (WGS) entry which is preliminary data.</text>
</comment>
<name>A0AA38PNE1_9AGAR</name>
<sequence length="860" mass="96570">MFSNPLWKYFHKRDKQNSSHYATRCKFCIQHFKESSAAEFEERLNGADDATKLEILKEQFDAACHASPNVRGEKHAFIAHLIGNKQVSACQYASKEARSAAKSLRDSDGEKESKPRGLSGMKRKLAELSSSSEPDPTLNPASTPKKKQSKLNAFNALDMPFSKEETCAVQAQALRAIISTKSPETLFEDPEMLKLLSMLQKEAPAVIPSAKVVGGRLLDDAIERTETRACISEYCVFVMYNTHSIISMDGWKSINKDSLNGLSANVDYKTYTIDIIEATALNKDGEAQAAQFEELIDRIEEEYDCTVIYFVTDADGGSKKGRIILGKRRPWMILPDCWAHQFQLQLGDYFKVYLFGAQIAEDATFIIGWLNNHGKVRKIFDKAQEDISCDRNNGRVVVLAYVVANLTHWTTHYIAFMRLLRVKDALKLAVLQHRGAIINAQVGAAKYSEKIRLEAEANRACDLIADQDRSYSFWSGLESVVGDIEPICYGTNINQKDSTRADQVLLSIAGIYLHFADHPEHELSSDMVKRIEKRWKDCDQPLFIAAVILNPFEGLSVFGPRADLNGFKISNLTVRLYRRLKSHPGNDDSQAAQTEKERQLSKALLHYLSGTGPFADWEAERADFEETMGQDPIAVWRAYEGVTEIQELVELALLILKIVVNQAGCERLFSLLKIIQTARRNRMKNTKLKKVAKVSSVIRSDNVALGLVKKRTKRENHRSNEAHSKLLSVPRYANLLEDMDDEDETERGRGLISTPEGWRTAMAKWIHDAQQAEKENSLDDEPREPANIFAPEAQLLSARSSKPYQNTLANLFGGLPKRKQVPMAIVDEEAELMHALAEAAEDAILDDGAIDIDSADEYIG</sequence>
<dbReference type="AlphaFoldDB" id="A0AA38PNE1"/>
<accession>A0AA38PNE1</accession>